<dbReference type="OrthoDB" id="2721173at2"/>
<dbReference type="AlphaFoldDB" id="A0A1G8ZUK5"/>
<feature type="transmembrane region" description="Helical" evidence="1">
    <location>
        <begin position="12"/>
        <end position="34"/>
    </location>
</feature>
<dbReference type="EMBL" id="FNFL01000003">
    <property type="protein sequence ID" value="SDK18691.1"/>
    <property type="molecule type" value="Genomic_DNA"/>
</dbReference>
<feature type="transmembrane region" description="Helical" evidence="1">
    <location>
        <begin position="102"/>
        <end position="124"/>
    </location>
</feature>
<keyword evidence="1" id="KW-0472">Membrane</keyword>
<reference evidence="2 3" key="1">
    <citation type="submission" date="2016-10" db="EMBL/GenBank/DDBJ databases">
        <authorList>
            <person name="de Groot N.N."/>
        </authorList>
    </citation>
    <scope>NUCLEOTIDE SEQUENCE [LARGE SCALE GENOMIC DNA]</scope>
    <source>
        <strain evidence="2 3">CGMCC 1.6502</strain>
    </source>
</reference>
<evidence type="ECO:0000313" key="3">
    <source>
        <dbReference type="Proteomes" id="UP000198694"/>
    </source>
</evidence>
<organism evidence="2 3">
    <name type="scientific">Sediminibacillus albus</name>
    <dbReference type="NCBI Taxonomy" id="407036"/>
    <lineage>
        <taxon>Bacteria</taxon>
        <taxon>Bacillati</taxon>
        <taxon>Bacillota</taxon>
        <taxon>Bacilli</taxon>
        <taxon>Bacillales</taxon>
        <taxon>Bacillaceae</taxon>
        <taxon>Sediminibacillus</taxon>
    </lineage>
</organism>
<dbReference type="Proteomes" id="UP000198694">
    <property type="component" value="Unassembled WGS sequence"/>
</dbReference>
<proteinExistence type="predicted"/>
<sequence length="127" mass="14589">MSVKFGQRQFIIFGVLFLIFGILFTAASITKGVFPMGHDIIQFAVSVMAFCNAYLYPHFREKDERAKRIREKGMFVSYFFILGYMLVLMALFQFNLLTLDGYQTVSVMAALTMTTVFVSFVVFARRS</sequence>
<dbReference type="STRING" id="407036.SAMN05216243_2231"/>
<evidence type="ECO:0008006" key="4">
    <source>
        <dbReference type="Google" id="ProtNLM"/>
    </source>
</evidence>
<keyword evidence="1" id="KW-1133">Transmembrane helix</keyword>
<gene>
    <name evidence="2" type="ORF">SAMN05216243_2231</name>
</gene>
<dbReference type="RefSeq" id="WP_093214082.1">
    <property type="nucleotide sequence ID" value="NZ_FNFL01000003.1"/>
</dbReference>
<feature type="transmembrane region" description="Helical" evidence="1">
    <location>
        <begin position="76"/>
        <end position="96"/>
    </location>
</feature>
<keyword evidence="3" id="KW-1185">Reference proteome</keyword>
<evidence type="ECO:0000256" key="1">
    <source>
        <dbReference type="SAM" id="Phobius"/>
    </source>
</evidence>
<feature type="transmembrane region" description="Helical" evidence="1">
    <location>
        <begin position="40"/>
        <end position="56"/>
    </location>
</feature>
<name>A0A1G8ZUK5_9BACI</name>
<protein>
    <recommendedName>
        <fullName evidence="4">Permease</fullName>
    </recommendedName>
</protein>
<evidence type="ECO:0000313" key="2">
    <source>
        <dbReference type="EMBL" id="SDK18691.1"/>
    </source>
</evidence>
<accession>A0A1G8ZUK5</accession>
<keyword evidence="1" id="KW-0812">Transmembrane</keyword>